<accession>A0A8J7G9U1</accession>
<dbReference type="AlphaFoldDB" id="A0A8J7G9U1"/>
<keyword evidence="3" id="KW-1185">Reference proteome</keyword>
<feature type="signal peptide" evidence="1">
    <location>
        <begin position="1"/>
        <end position="18"/>
    </location>
</feature>
<organism evidence="2 3">
    <name type="scientific">Faecalibacter rhinopitheci</name>
    <dbReference type="NCBI Taxonomy" id="2779678"/>
    <lineage>
        <taxon>Bacteria</taxon>
        <taxon>Pseudomonadati</taxon>
        <taxon>Bacteroidota</taxon>
        <taxon>Flavobacteriia</taxon>
        <taxon>Flavobacteriales</taxon>
        <taxon>Weeksellaceae</taxon>
        <taxon>Faecalibacter</taxon>
    </lineage>
</organism>
<gene>
    <name evidence="2" type="ORF">IM532_12045</name>
</gene>
<dbReference type="InterPro" id="IPR025348">
    <property type="entry name" value="DUF4252"/>
</dbReference>
<proteinExistence type="predicted"/>
<evidence type="ECO:0000313" key="3">
    <source>
        <dbReference type="Proteomes" id="UP000608754"/>
    </source>
</evidence>
<dbReference type="Proteomes" id="UP000608754">
    <property type="component" value="Unassembled WGS sequence"/>
</dbReference>
<sequence>MKKIIFLFAIVTASFLNAQTSKFNQLFEQLQNTKGVTTISVNKGMFNMISNLKLENEVENFSEIIKGINSIKLIVVESKSNQMVQKKLKNMVKDMKLEELLAINNEGNKIKFYTEDSGAKSFKNLLLDISSGEENVFMVLDGEIKASDINKQIKIVSK</sequence>
<feature type="chain" id="PRO_5035180656" evidence="1">
    <location>
        <begin position="19"/>
        <end position="158"/>
    </location>
</feature>
<evidence type="ECO:0000256" key="1">
    <source>
        <dbReference type="SAM" id="SignalP"/>
    </source>
</evidence>
<keyword evidence="1" id="KW-0732">Signal</keyword>
<evidence type="ECO:0000313" key="2">
    <source>
        <dbReference type="EMBL" id="MBF0598160.1"/>
    </source>
</evidence>
<dbReference type="RefSeq" id="WP_194183707.1">
    <property type="nucleotide sequence ID" value="NZ_JADGIK010000009.1"/>
</dbReference>
<comment type="caution">
    <text evidence="2">The sequence shown here is derived from an EMBL/GenBank/DDBJ whole genome shotgun (WGS) entry which is preliminary data.</text>
</comment>
<name>A0A8J7G9U1_9FLAO</name>
<dbReference type="EMBL" id="JADGIK010000009">
    <property type="protein sequence ID" value="MBF0598160.1"/>
    <property type="molecule type" value="Genomic_DNA"/>
</dbReference>
<protein>
    <submittedName>
        <fullName evidence="2">DUF4252 domain-containing protein</fullName>
    </submittedName>
</protein>
<dbReference type="Pfam" id="PF14060">
    <property type="entry name" value="DUF4252"/>
    <property type="match status" value="1"/>
</dbReference>
<reference evidence="2" key="1">
    <citation type="submission" date="2020-10" db="EMBL/GenBank/DDBJ databases">
        <authorList>
            <person name="Lu T."/>
            <person name="Wang Q."/>
            <person name="Han X."/>
        </authorList>
    </citation>
    <scope>NUCLEOTIDE SEQUENCE</scope>
    <source>
        <strain evidence="2">WQ 117</strain>
    </source>
</reference>